<dbReference type="PROSITE" id="PS51410">
    <property type="entry name" value="BH4_AAA_HYDROXYL_2"/>
    <property type="match status" value="1"/>
</dbReference>
<name>A0A7R8D2W3_LEPSM</name>
<evidence type="ECO:0000256" key="3">
    <source>
        <dbReference type="ARBA" id="ARBA00022723"/>
    </source>
</evidence>
<dbReference type="InterPro" id="IPR019774">
    <property type="entry name" value="Aromatic-AA_hydroxylase_C"/>
</dbReference>
<feature type="binding site" evidence="7">
    <location>
        <position position="384"/>
    </location>
    <ligand>
        <name>Fe cation</name>
        <dbReference type="ChEBI" id="CHEBI:24875"/>
    </ligand>
</feature>
<evidence type="ECO:0000256" key="2">
    <source>
        <dbReference type="ARBA" id="ARBA00009712"/>
    </source>
</evidence>
<dbReference type="PANTHER" id="PTHR11473:SF15">
    <property type="entry name" value="TYROSINE 3-MONOOXYGENASE"/>
    <property type="match status" value="1"/>
</dbReference>
<dbReference type="InterPro" id="IPR036329">
    <property type="entry name" value="Aro-AA_hydroxylase_C_sf"/>
</dbReference>
<evidence type="ECO:0000256" key="5">
    <source>
        <dbReference type="ARBA" id="ARBA00023004"/>
    </source>
</evidence>
<keyword evidence="3 7" id="KW-0479">Metal-binding</keyword>
<keyword evidence="4 9" id="KW-0560">Oxidoreductase</keyword>
<dbReference type="SUPFAM" id="SSF56534">
    <property type="entry name" value="Aromatic aminoacid monoxygenases, catalytic and oligomerization domains"/>
    <property type="match status" value="1"/>
</dbReference>
<comment type="cofactor">
    <cofactor evidence="1 7">
        <name>Fe(2+)</name>
        <dbReference type="ChEBI" id="CHEBI:29033"/>
    </cofactor>
</comment>
<protein>
    <submittedName>
        <fullName evidence="9">TH</fullName>
        <ecNumber evidence="9">1.14.16.2</ecNumber>
    </submittedName>
</protein>
<dbReference type="GO" id="GO:0043204">
    <property type="term" value="C:perikaryon"/>
    <property type="evidence" value="ECO:0007669"/>
    <property type="project" value="TreeGrafter"/>
</dbReference>
<dbReference type="InterPro" id="IPR036951">
    <property type="entry name" value="ArAA_hydroxylase_sf"/>
</dbReference>
<dbReference type="GO" id="GO:0030424">
    <property type="term" value="C:axon"/>
    <property type="evidence" value="ECO:0007669"/>
    <property type="project" value="TreeGrafter"/>
</dbReference>
<evidence type="ECO:0000256" key="1">
    <source>
        <dbReference type="ARBA" id="ARBA00001954"/>
    </source>
</evidence>
<feature type="binding site" evidence="7">
    <location>
        <position position="339"/>
    </location>
    <ligand>
        <name>Fe cation</name>
        <dbReference type="ChEBI" id="CHEBI:24875"/>
    </ligand>
</feature>
<dbReference type="Gene3D" id="1.10.800.10">
    <property type="entry name" value="Aromatic amino acid hydroxylase"/>
    <property type="match status" value="1"/>
</dbReference>
<dbReference type="PANTHER" id="PTHR11473">
    <property type="entry name" value="AROMATIC AMINO ACID HYDROXYLASE"/>
    <property type="match status" value="1"/>
</dbReference>
<dbReference type="GO" id="GO:0005506">
    <property type="term" value="F:iron ion binding"/>
    <property type="evidence" value="ECO:0007669"/>
    <property type="project" value="InterPro"/>
</dbReference>
<gene>
    <name evidence="9" type="ORF">LSAA_11739</name>
</gene>
<dbReference type="GO" id="GO:0005737">
    <property type="term" value="C:cytoplasm"/>
    <property type="evidence" value="ECO:0007669"/>
    <property type="project" value="TreeGrafter"/>
</dbReference>
<evidence type="ECO:0000256" key="7">
    <source>
        <dbReference type="PIRSR" id="PIRSR601273-2"/>
    </source>
</evidence>
<feature type="binding site" evidence="7">
    <location>
        <position position="344"/>
    </location>
    <ligand>
        <name>Fe cation</name>
        <dbReference type="ChEBI" id="CHEBI:24875"/>
    </ligand>
</feature>
<dbReference type="AlphaFoldDB" id="A0A7R8D2W3"/>
<dbReference type="OrthoDB" id="983542at2759"/>
<reference evidence="9" key="1">
    <citation type="submission" date="2021-02" db="EMBL/GenBank/DDBJ databases">
        <authorList>
            <person name="Bekaert M."/>
        </authorList>
    </citation>
    <scope>NUCLEOTIDE SEQUENCE</scope>
    <source>
        <strain evidence="9">IoA-00</strain>
    </source>
</reference>
<dbReference type="InterPro" id="IPR018301">
    <property type="entry name" value="ArAA_hydroxylase_Fe/CU_BS"/>
</dbReference>
<proteinExistence type="inferred from homology"/>
<keyword evidence="6" id="KW-0503">Monooxygenase</keyword>
<dbReference type="Proteomes" id="UP000675881">
    <property type="component" value="Chromosome 6"/>
</dbReference>
<dbReference type="GO" id="GO:0004511">
    <property type="term" value="F:tyrosine 3-monooxygenase activity"/>
    <property type="evidence" value="ECO:0007669"/>
    <property type="project" value="UniProtKB-EC"/>
</dbReference>
<organism evidence="9 10">
    <name type="scientific">Lepeophtheirus salmonis</name>
    <name type="common">Salmon louse</name>
    <name type="synonym">Caligus salmonis</name>
    <dbReference type="NCBI Taxonomy" id="72036"/>
    <lineage>
        <taxon>Eukaryota</taxon>
        <taxon>Metazoa</taxon>
        <taxon>Ecdysozoa</taxon>
        <taxon>Arthropoda</taxon>
        <taxon>Crustacea</taxon>
        <taxon>Multicrustacea</taxon>
        <taxon>Hexanauplia</taxon>
        <taxon>Copepoda</taxon>
        <taxon>Siphonostomatoida</taxon>
        <taxon>Caligidae</taxon>
        <taxon>Lepeophtheirus</taxon>
    </lineage>
</organism>
<evidence type="ECO:0000256" key="4">
    <source>
        <dbReference type="ARBA" id="ARBA00023002"/>
    </source>
</evidence>
<dbReference type="PROSITE" id="PS00367">
    <property type="entry name" value="BH4_AAA_HYDROXYL_1"/>
    <property type="match status" value="1"/>
</dbReference>
<dbReference type="EC" id="1.14.16.2" evidence="9"/>
<evidence type="ECO:0000313" key="9">
    <source>
        <dbReference type="EMBL" id="CAF2979694.1"/>
    </source>
</evidence>
<dbReference type="InterPro" id="IPR001273">
    <property type="entry name" value="ArAA_hydroxylase"/>
</dbReference>
<dbReference type="Pfam" id="PF00351">
    <property type="entry name" value="Biopterin_H"/>
    <property type="match status" value="1"/>
</dbReference>
<keyword evidence="5 7" id="KW-0408">Iron</keyword>
<accession>A0A7R8D2W3</accession>
<evidence type="ECO:0000313" key="10">
    <source>
        <dbReference type="Proteomes" id="UP000675881"/>
    </source>
</evidence>
<evidence type="ECO:0000259" key="8">
    <source>
        <dbReference type="PROSITE" id="PS51410"/>
    </source>
</evidence>
<dbReference type="EMBL" id="HG994585">
    <property type="protein sequence ID" value="CAF2979694.1"/>
    <property type="molecule type" value="Genomic_DNA"/>
</dbReference>
<sequence>MHKEIEDTVVEENKSVMMDTRGNREKFAINKSYSIENGYGRSTRSLVGDAKFETLVRKETKLSLLENIKKQNKESTLEELCNEDISLLESVLCTNENRENDKIKISLLLCGVKDPVSECINNIIEHVSVRMDGELTHLETRNSATFLSFTDVLLKVCVQRNKLGDLIMQIRGLPPVQRLNILAGRSVDAKLPCLNWIWEHPGWSDPVYRQRRKDIAEISFNYKYGEPIPCVTYAEDEIKAWGAVYKKVKELLNGRACSIHRHAFEKMQEDLGMSENSIPQLENVSKFLQRSSGFTLRPAAGLVTARDFLASLAFRVFQCTQYIRHGSQPHHSPEPDLIHELLGHCAMFANKEFAQFSQEIGLASLGSTDEEIEKLATLYWFTVEFGLCKENGAIRAYGAGLLSSYGELLHSLSDEPEKRDFNPAVACLTEYDDQAYQSIYYVAESFEDALEKFRRWVNMNLTRPVEMRYCPYTQRVEVLDSVQGMENLVTEMKVSLNHLNNAFRRIEKN</sequence>
<comment type="similarity">
    <text evidence="2">Belongs to the biopterin-dependent aromatic amino acid hydroxylase family.</text>
</comment>
<feature type="domain" description="Biopterin-dependent aromatic amino acid hydroxylase family profile" evidence="8">
    <location>
        <begin position="150"/>
        <end position="507"/>
    </location>
</feature>
<dbReference type="GO" id="GO:0006585">
    <property type="term" value="P:dopamine biosynthetic process from tyrosine"/>
    <property type="evidence" value="ECO:0007669"/>
    <property type="project" value="TreeGrafter"/>
</dbReference>
<evidence type="ECO:0000256" key="6">
    <source>
        <dbReference type="ARBA" id="ARBA00023033"/>
    </source>
</evidence>
<keyword evidence="10" id="KW-1185">Reference proteome</keyword>
<dbReference type="PRINTS" id="PR00372">
    <property type="entry name" value="FYWHYDRXLASE"/>
</dbReference>